<reference evidence="2" key="2">
    <citation type="submission" date="2015-01" db="EMBL/GenBank/DDBJ databases">
        <title>Evolutionary Origins and Diversification of the Mycorrhizal Mutualists.</title>
        <authorList>
            <consortium name="DOE Joint Genome Institute"/>
            <consortium name="Mycorrhizal Genomics Consortium"/>
            <person name="Kohler A."/>
            <person name="Kuo A."/>
            <person name="Nagy L.G."/>
            <person name="Floudas D."/>
            <person name="Copeland A."/>
            <person name="Barry K.W."/>
            <person name="Cichocki N."/>
            <person name="Veneault-Fourrey C."/>
            <person name="LaButti K."/>
            <person name="Lindquist E.A."/>
            <person name="Lipzen A."/>
            <person name="Lundell T."/>
            <person name="Morin E."/>
            <person name="Murat C."/>
            <person name="Riley R."/>
            <person name="Ohm R."/>
            <person name="Sun H."/>
            <person name="Tunlid A."/>
            <person name="Henrissat B."/>
            <person name="Grigoriev I.V."/>
            <person name="Hibbett D.S."/>
            <person name="Martin F."/>
        </authorList>
    </citation>
    <scope>NUCLEOTIDE SEQUENCE [LARGE SCALE GENOMIC DNA]</scope>
    <source>
        <strain evidence="2">h7</strain>
    </source>
</reference>
<evidence type="ECO:0000313" key="2">
    <source>
        <dbReference type="Proteomes" id="UP000053424"/>
    </source>
</evidence>
<protein>
    <submittedName>
        <fullName evidence="1">Uncharacterized protein</fullName>
    </submittedName>
</protein>
<evidence type="ECO:0000313" key="1">
    <source>
        <dbReference type="EMBL" id="KIM35674.1"/>
    </source>
</evidence>
<accession>A0A0C3BUD7</accession>
<reference evidence="1 2" key="1">
    <citation type="submission" date="2014-04" db="EMBL/GenBank/DDBJ databases">
        <authorList>
            <consortium name="DOE Joint Genome Institute"/>
            <person name="Kuo A."/>
            <person name="Gay G."/>
            <person name="Dore J."/>
            <person name="Kohler A."/>
            <person name="Nagy L.G."/>
            <person name="Floudas D."/>
            <person name="Copeland A."/>
            <person name="Barry K.W."/>
            <person name="Cichocki N."/>
            <person name="Veneault-Fourrey C."/>
            <person name="LaButti K."/>
            <person name="Lindquist E.A."/>
            <person name="Lipzen A."/>
            <person name="Lundell T."/>
            <person name="Morin E."/>
            <person name="Murat C."/>
            <person name="Sun H."/>
            <person name="Tunlid A."/>
            <person name="Henrissat B."/>
            <person name="Grigoriev I.V."/>
            <person name="Hibbett D.S."/>
            <person name="Martin F."/>
            <person name="Nordberg H.P."/>
            <person name="Cantor M.N."/>
            <person name="Hua S.X."/>
        </authorList>
    </citation>
    <scope>NUCLEOTIDE SEQUENCE [LARGE SCALE GENOMIC DNA]</scope>
    <source>
        <strain evidence="2">h7</strain>
    </source>
</reference>
<keyword evidence="2" id="KW-1185">Reference proteome</keyword>
<organism evidence="1 2">
    <name type="scientific">Hebeloma cylindrosporum</name>
    <dbReference type="NCBI Taxonomy" id="76867"/>
    <lineage>
        <taxon>Eukaryota</taxon>
        <taxon>Fungi</taxon>
        <taxon>Dikarya</taxon>
        <taxon>Basidiomycota</taxon>
        <taxon>Agaricomycotina</taxon>
        <taxon>Agaricomycetes</taxon>
        <taxon>Agaricomycetidae</taxon>
        <taxon>Agaricales</taxon>
        <taxon>Agaricineae</taxon>
        <taxon>Hymenogastraceae</taxon>
        <taxon>Hebeloma</taxon>
    </lineage>
</organism>
<gene>
    <name evidence="1" type="ORF">M413DRAFT_326748</name>
</gene>
<dbReference type="HOGENOM" id="CLU_1384322_0_0_1"/>
<dbReference type="Proteomes" id="UP000053424">
    <property type="component" value="Unassembled WGS sequence"/>
</dbReference>
<name>A0A0C3BUD7_HEBCY</name>
<dbReference type="EMBL" id="KN831816">
    <property type="protein sequence ID" value="KIM35674.1"/>
    <property type="molecule type" value="Genomic_DNA"/>
</dbReference>
<proteinExistence type="predicted"/>
<dbReference type="AlphaFoldDB" id="A0A0C3BUD7"/>
<sequence length="197" mass="22414">MFDNNNVIVIVRQTPIPNYVVLSVSFLWPSYSRLCTTSLCGRGLKPSNMEEEDVDEHIDRTNVESDIRVASGILRSGPCRRRLHVSREEPNQNLYFYCYVAHLLNLESWDDIATTGTLVFDPASGTVNADMVVVSSCSQKQGHTTKWNDTNSAWEYKDLEANEDFGEDDIRNLRYALNPSVVQCPHLRWSVCVPKNL</sequence>